<dbReference type="InterPro" id="IPR016032">
    <property type="entry name" value="Sig_transdc_resp-reg_C-effctor"/>
</dbReference>
<keyword evidence="6" id="KW-1185">Reference proteome</keyword>
<gene>
    <name evidence="5" type="ordered locus">BN6_47160</name>
</gene>
<dbReference type="GO" id="GO:0003677">
    <property type="term" value="F:DNA binding"/>
    <property type="evidence" value="ECO:0007669"/>
    <property type="project" value="InterPro"/>
</dbReference>
<dbReference type="Pfam" id="PF00196">
    <property type="entry name" value="GerE"/>
    <property type="match status" value="1"/>
</dbReference>
<dbReference type="PROSITE" id="PS50043">
    <property type="entry name" value="HTH_LUXR_2"/>
    <property type="match status" value="1"/>
</dbReference>
<dbReference type="PROSITE" id="PS00622">
    <property type="entry name" value="HTH_LUXR_1"/>
    <property type="match status" value="1"/>
</dbReference>
<dbReference type="InterPro" id="IPR041664">
    <property type="entry name" value="AAA_16"/>
</dbReference>
<dbReference type="eggNOG" id="COG2909">
    <property type="taxonomic scope" value="Bacteria"/>
</dbReference>
<name>K0JVX2_SACES</name>
<dbReference type="KEGG" id="sesp:BN6_47160"/>
<reference evidence="5 6" key="1">
    <citation type="journal article" date="2012" name="BMC Genomics">
        <title>Complete genome sequence of Saccharothrix espanaensis DSM 44229T and comparison to the other completely sequenced Pseudonocardiaceae.</title>
        <authorList>
            <person name="Strobel T."/>
            <person name="Al-Dilaimi A."/>
            <person name="Blom J."/>
            <person name="Gessner A."/>
            <person name="Kalinowski J."/>
            <person name="Luzhetska M."/>
            <person name="Puhler A."/>
            <person name="Szczepanowski R."/>
            <person name="Bechthold A."/>
            <person name="Ruckert C."/>
        </authorList>
    </citation>
    <scope>NUCLEOTIDE SEQUENCE [LARGE SCALE GENOMIC DNA]</scope>
    <source>
        <strain evidence="6">ATCC 51144 / DSM 44229 / JCM 9112 / NBRC 15066 / NRRL 15764</strain>
    </source>
</reference>
<dbReference type="PATRIC" id="fig|1179773.3.peg.4726"/>
<dbReference type="GO" id="GO:0006355">
    <property type="term" value="P:regulation of DNA-templated transcription"/>
    <property type="evidence" value="ECO:0007669"/>
    <property type="project" value="InterPro"/>
</dbReference>
<evidence type="ECO:0000313" key="6">
    <source>
        <dbReference type="Proteomes" id="UP000006281"/>
    </source>
</evidence>
<dbReference type="GO" id="GO:0005737">
    <property type="term" value="C:cytoplasm"/>
    <property type="evidence" value="ECO:0007669"/>
    <property type="project" value="TreeGrafter"/>
</dbReference>
<evidence type="ECO:0000256" key="3">
    <source>
        <dbReference type="SAM" id="MobiDB-lite"/>
    </source>
</evidence>
<dbReference type="SUPFAM" id="SSF52540">
    <property type="entry name" value="P-loop containing nucleoside triphosphate hydrolases"/>
    <property type="match status" value="1"/>
</dbReference>
<sequence length="933" mass="98564">MSRDGGRSRRWTSPIRQQAMPSRPGVTRATRAAGPWRNGPFASAVVAHPLESIPEVGHDRSPMDGVLGRRDETSRLQALLDEAGRSHGGAVVVHGEPGIGKSALLDHVAGSAPGFLVVRASGAEFETELPYSALHQLCVPVLEHVEALPPRHRDALRVAFGLAAGTPDPFLAGAATLGLLLEPDRPLLCLVDDAQWLDRASARALAFVARRVAAERVAVVFAARECPPELAALPRVGIRPLGERDGRALLAREIRAPLDEQVRDRVLAEARGNPLALVELARTAGIGGLAGGYDLPAPAAAERSFRARLTGVSPEVRLLLTVAAAEPVGDPGLLWRAAALLGVEEAAARDVPLVEIGTRVRFVHPLARSAVYRAATESDLRRAHGALARVSDPLDDPDRVAWHRALASVGPDEDVAAALVDSASRARARGGMAAAAAFLERAAALTPEPGPRVDRLLAAAEAKLSAGDFDAAAGLLTSVRPDDPRADLVRGRISFARFRGEDVPTAHLLRAAATLADKEPAEARTTYLDAIEMGIITGGLPTVIDAARTAPPAPGPPRGSDVVLAGMVALADHGHHAAAEFLRPVVADGDDPAWTRWPTLGFLLAIEFWDAEATRAIAARSTASGRGSGSFHLLPIGLAMLATATAHLGDFGAAKEMVSEEEAIAEATGAAPLVYPRLHLAALHGRRAEAEELFARVGPHMSLSVQYATAVLDNGLADYPAALDAARRAVATGDLGLAGLALPELVEAAVRCGRADEARAALATLAERTGAGGQPWGLGIGAYARALVDDDEEDYRRAVALLEAGPMRVWRGRAHLVYGEWLRRQGRRRDARAELRQAHELFAGLGAEAFAARAAGELRATGERARSRTAPTSDALTVQEVHIARLVADGATSKEVAAKLFVSPRTVDAHLRNIFRKLAITSRRRLRDLPAIR</sequence>
<dbReference type="Proteomes" id="UP000006281">
    <property type="component" value="Chromosome"/>
</dbReference>
<organism evidence="5 6">
    <name type="scientific">Saccharothrix espanaensis (strain ATCC 51144 / DSM 44229 / JCM 9112 / NBRC 15066 / NRRL 15764)</name>
    <dbReference type="NCBI Taxonomy" id="1179773"/>
    <lineage>
        <taxon>Bacteria</taxon>
        <taxon>Bacillati</taxon>
        <taxon>Actinomycetota</taxon>
        <taxon>Actinomycetes</taxon>
        <taxon>Pseudonocardiales</taxon>
        <taxon>Pseudonocardiaceae</taxon>
        <taxon>Saccharothrix</taxon>
    </lineage>
</organism>
<dbReference type="InterPro" id="IPR000792">
    <property type="entry name" value="Tscrpt_reg_LuxR_C"/>
</dbReference>
<evidence type="ECO:0000259" key="4">
    <source>
        <dbReference type="PROSITE" id="PS50043"/>
    </source>
</evidence>
<dbReference type="InterPro" id="IPR011990">
    <property type="entry name" value="TPR-like_helical_dom_sf"/>
</dbReference>
<feature type="domain" description="HTH luxR-type" evidence="4">
    <location>
        <begin position="869"/>
        <end position="933"/>
    </location>
</feature>
<dbReference type="SMART" id="SM00421">
    <property type="entry name" value="HTH_LUXR"/>
    <property type="match status" value="1"/>
</dbReference>
<keyword evidence="1" id="KW-0547">Nucleotide-binding</keyword>
<evidence type="ECO:0000256" key="1">
    <source>
        <dbReference type="ARBA" id="ARBA00022741"/>
    </source>
</evidence>
<dbReference type="GO" id="GO:0005524">
    <property type="term" value="F:ATP binding"/>
    <property type="evidence" value="ECO:0007669"/>
    <property type="project" value="UniProtKB-KW"/>
</dbReference>
<dbReference type="InterPro" id="IPR027417">
    <property type="entry name" value="P-loop_NTPase"/>
</dbReference>
<dbReference type="PANTHER" id="PTHR16305">
    <property type="entry name" value="TESTICULAR SOLUBLE ADENYLYL CYCLASE"/>
    <property type="match status" value="1"/>
</dbReference>
<keyword evidence="2" id="KW-0067">ATP-binding</keyword>
<evidence type="ECO:0000256" key="2">
    <source>
        <dbReference type="ARBA" id="ARBA00022840"/>
    </source>
</evidence>
<evidence type="ECO:0000313" key="5">
    <source>
        <dbReference type="EMBL" id="CCH31995.1"/>
    </source>
</evidence>
<protein>
    <submittedName>
        <fullName evidence="5">Transcriptional regulator, LuxR family</fullName>
    </submittedName>
</protein>
<dbReference type="SUPFAM" id="SSF48452">
    <property type="entry name" value="TPR-like"/>
    <property type="match status" value="1"/>
</dbReference>
<accession>K0JVX2</accession>
<dbReference type="SUPFAM" id="SSF46894">
    <property type="entry name" value="C-terminal effector domain of the bipartite response regulators"/>
    <property type="match status" value="1"/>
</dbReference>
<dbReference type="Gene3D" id="1.10.10.10">
    <property type="entry name" value="Winged helix-like DNA-binding domain superfamily/Winged helix DNA-binding domain"/>
    <property type="match status" value="1"/>
</dbReference>
<dbReference type="InterPro" id="IPR036388">
    <property type="entry name" value="WH-like_DNA-bd_sf"/>
</dbReference>
<proteinExistence type="predicted"/>
<dbReference type="HOGENOM" id="CLU_006850_4_1_11"/>
<dbReference type="AlphaFoldDB" id="K0JVX2"/>
<dbReference type="GO" id="GO:0004016">
    <property type="term" value="F:adenylate cyclase activity"/>
    <property type="evidence" value="ECO:0007669"/>
    <property type="project" value="TreeGrafter"/>
</dbReference>
<dbReference type="PRINTS" id="PR00038">
    <property type="entry name" value="HTHLUXR"/>
</dbReference>
<dbReference type="Pfam" id="PF13191">
    <property type="entry name" value="AAA_16"/>
    <property type="match status" value="1"/>
</dbReference>
<dbReference type="EMBL" id="HE804045">
    <property type="protein sequence ID" value="CCH31995.1"/>
    <property type="molecule type" value="Genomic_DNA"/>
</dbReference>
<feature type="region of interest" description="Disordered" evidence="3">
    <location>
        <begin position="1"/>
        <end position="35"/>
    </location>
</feature>
<dbReference type="STRING" id="1179773.BN6_47160"/>
<dbReference type="CDD" id="cd06170">
    <property type="entry name" value="LuxR_C_like"/>
    <property type="match status" value="1"/>
</dbReference>
<dbReference type="BioCyc" id="SESP1179773:BN6_RS22825-MONOMER"/>
<dbReference type="PANTHER" id="PTHR16305:SF35">
    <property type="entry name" value="TRANSCRIPTIONAL ACTIVATOR DOMAIN"/>
    <property type="match status" value="1"/>
</dbReference>